<evidence type="ECO:0000313" key="7">
    <source>
        <dbReference type="Proteomes" id="UP000784128"/>
    </source>
</evidence>
<dbReference type="InterPro" id="IPR036820">
    <property type="entry name" value="Archease_dom_sf"/>
</dbReference>
<evidence type="ECO:0000259" key="5">
    <source>
        <dbReference type="Pfam" id="PF01951"/>
    </source>
</evidence>
<dbReference type="PANTHER" id="PTHR12682">
    <property type="entry name" value="ARCHEASE"/>
    <property type="match status" value="1"/>
</dbReference>
<evidence type="ECO:0000256" key="2">
    <source>
        <dbReference type="ARBA" id="ARBA00022694"/>
    </source>
</evidence>
<organism evidence="6 7">
    <name type="scientific">Pelotalea chapellei</name>
    <dbReference type="NCBI Taxonomy" id="44671"/>
    <lineage>
        <taxon>Bacteria</taxon>
        <taxon>Pseudomonadati</taxon>
        <taxon>Thermodesulfobacteriota</taxon>
        <taxon>Desulfuromonadia</taxon>
        <taxon>Geobacterales</taxon>
        <taxon>Geobacteraceae</taxon>
        <taxon>Pelotalea</taxon>
    </lineage>
</organism>
<evidence type="ECO:0000256" key="4">
    <source>
        <dbReference type="ARBA" id="ARBA00022837"/>
    </source>
</evidence>
<gene>
    <name evidence="6" type="ORF">KJB30_01660</name>
</gene>
<dbReference type="Gene3D" id="3.55.10.10">
    <property type="entry name" value="Archease domain"/>
    <property type="match status" value="1"/>
</dbReference>
<dbReference type="SUPFAM" id="SSF69819">
    <property type="entry name" value="MTH1598-like"/>
    <property type="match status" value="1"/>
</dbReference>
<evidence type="ECO:0000313" key="6">
    <source>
        <dbReference type="EMBL" id="MBT1070482.1"/>
    </source>
</evidence>
<dbReference type="Pfam" id="PF01951">
    <property type="entry name" value="Archease"/>
    <property type="match status" value="1"/>
</dbReference>
<keyword evidence="3" id="KW-0479">Metal-binding</keyword>
<accession>A0ABS5U4A6</accession>
<dbReference type="Proteomes" id="UP000784128">
    <property type="component" value="Unassembled WGS sequence"/>
</dbReference>
<reference evidence="6 7" key="1">
    <citation type="submission" date="2021-05" db="EMBL/GenBank/DDBJ databases">
        <title>The draft genome of Geobacter chapellei DSM 13688.</title>
        <authorList>
            <person name="Xu Z."/>
            <person name="Masuda Y."/>
            <person name="Itoh H."/>
            <person name="Senoo K."/>
        </authorList>
    </citation>
    <scope>NUCLEOTIDE SEQUENCE [LARGE SCALE GENOMIC DNA]</scope>
    <source>
        <strain evidence="6 7">DSM 13688</strain>
    </source>
</reference>
<name>A0ABS5U4A6_9BACT</name>
<protein>
    <submittedName>
        <fullName evidence="6">Archease</fullName>
    </submittedName>
</protein>
<keyword evidence="2" id="KW-0819">tRNA processing</keyword>
<proteinExistence type="inferred from homology"/>
<dbReference type="EMBL" id="JAHDYS010000001">
    <property type="protein sequence ID" value="MBT1070482.1"/>
    <property type="molecule type" value="Genomic_DNA"/>
</dbReference>
<dbReference type="PANTHER" id="PTHR12682:SF11">
    <property type="entry name" value="PROTEIN ARCHEASE"/>
    <property type="match status" value="1"/>
</dbReference>
<dbReference type="InterPro" id="IPR023572">
    <property type="entry name" value="Archease_dom"/>
</dbReference>
<evidence type="ECO:0000256" key="1">
    <source>
        <dbReference type="ARBA" id="ARBA00007963"/>
    </source>
</evidence>
<dbReference type="InterPro" id="IPR002804">
    <property type="entry name" value="Archease"/>
</dbReference>
<feature type="domain" description="Archease" evidence="5">
    <location>
        <begin position="3"/>
        <end position="143"/>
    </location>
</feature>
<evidence type="ECO:0000256" key="3">
    <source>
        <dbReference type="ARBA" id="ARBA00022723"/>
    </source>
</evidence>
<sequence length="143" mass="16563">MTYRFLEHIATADVAFEAYGTTREELFISCAEALLHTMVHQLEDVERVQEEIIKLEHTDLDLLLYSFLEELVFQKDARQLLLHADVVRIEEADDILRLEAVTSGEKIAPQRHRLVVDVKAVTLHHFQVVQEEDGWRATVVLDI</sequence>
<comment type="caution">
    <text evidence="6">The sequence shown here is derived from an EMBL/GenBank/DDBJ whole genome shotgun (WGS) entry which is preliminary data.</text>
</comment>
<keyword evidence="7" id="KW-1185">Reference proteome</keyword>
<comment type="similarity">
    <text evidence="1">Belongs to the archease family.</text>
</comment>
<keyword evidence="4" id="KW-0106">Calcium</keyword>